<dbReference type="SUPFAM" id="SSF51569">
    <property type="entry name" value="Aldolase"/>
    <property type="match status" value="1"/>
</dbReference>
<dbReference type="Gene3D" id="3.20.20.70">
    <property type="entry name" value="Aldolase class I"/>
    <property type="match status" value="1"/>
</dbReference>
<dbReference type="FunCoup" id="A0A146GG17">
    <property type="interactions" value="114"/>
</dbReference>
<protein>
    <recommendedName>
        <fullName evidence="2">3-dehydroquinate dehydratase</fullName>
        <ecNumber evidence="2">4.2.1.10</ecNumber>
    </recommendedName>
</protein>
<comment type="catalytic activity">
    <reaction evidence="1">
        <text>3-dehydroquinate = 3-dehydroshikimate + H2O</text>
        <dbReference type="Rhea" id="RHEA:21096"/>
        <dbReference type="ChEBI" id="CHEBI:15377"/>
        <dbReference type="ChEBI" id="CHEBI:16630"/>
        <dbReference type="ChEBI" id="CHEBI:32364"/>
        <dbReference type="EC" id="4.2.1.10"/>
    </reaction>
</comment>
<dbReference type="CDD" id="cd00502">
    <property type="entry name" value="DHQase_I"/>
    <property type="match status" value="1"/>
</dbReference>
<dbReference type="STRING" id="690879.TSACC_3463"/>
<dbReference type="GO" id="GO:0046279">
    <property type="term" value="P:3,4-dihydroxybenzoate biosynthetic process"/>
    <property type="evidence" value="ECO:0007669"/>
    <property type="project" value="TreeGrafter"/>
</dbReference>
<dbReference type="Proteomes" id="UP000076023">
    <property type="component" value="Unassembled WGS sequence"/>
</dbReference>
<reference evidence="6" key="1">
    <citation type="journal article" date="2017" name="Genome Announc.">
        <title>Draft Genome Sequence of Terrimicrobium sacchariphilum NM-5T, a Facultative Anaerobic Soil Bacterium of the Class Spartobacteria.</title>
        <authorList>
            <person name="Qiu Y.L."/>
            <person name="Tourlousse D.M."/>
            <person name="Matsuura N."/>
            <person name="Ohashi A."/>
            <person name="Sekiguchi Y."/>
        </authorList>
    </citation>
    <scope>NUCLEOTIDE SEQUENCE [LARGE SCALE GENOMIC DNA]</scope>
    <source>
        <strain evidence="6">NM-5</strain>
    </source>
</reference>
<dbReference type="InterPro" id="IPR050146">
    <property type="entry name" value="Type-I_3-dehydroquinase"/>
</dbReference>
<dbReference type="EC" id="4.2.1.10" evidence="2"/>
<dbReference type="EMBL" id="BDCO01000003">
    <property type="protein sequence ID" value="GAT35398.1"/>
    <property type="molecule type" value="Genomic_DNA"/>
</dbReference>
<accession>A0A146GG17</accession>
<proteinExistence type="predicted"/>
<evidence type="ECO:0000313" key="6">
    <source>
        <dbReference type="Proteomes" id="UP000076023"/>
    </source>
</evidence>
<dbReference type="PANTHER" id="PTHR43699">
    <property type="entry name" value="3-DEHYDROQUINATE DEHYDRATASE"/>
    <property type="match status" value="1"/>
</dbReference>
<dbReference type="AlphaFoldDB" id="A0A146GG17"/>
<dbReference type="GO" id="GO:0003855">
    <property type="term" value="F:3-dehydroquinate dehydratase activity"/>
    <property type="evidence" value="ECO:0007669"/>
    <property type="project" value="UniProtKB-EC"/>
</dbReference>
<dbReference type="PANTHER" id="PTHR43699:SF1">
    <property type="entry name" value="3-DEHYDROQUINATE DEHYDRATASE"/>
    <property type="match status" value="1"/>
</dbReference>
<dbReference type="InterPro" id="IPR013785">
    <property type="entry name" value="Aldolase_TIM"/>
</dbReference>
<sequence length="221" mass="23824">MRRKKRSLPQSAVVGTIHTLRGFKLAPKADVDWCEVRVDLLPRPPEPELLNGVKKPLILTVRRGDEGGGLALAEEVRAELYHEYLPLVDAVDIEARSLSALEGVVAAAKISGKLVVVSFHDFEGMPSSRRLRRIEKGARDDGADIVKVAAVTTGPRDVAVLLDFLDGAEGAASAMGMGELGRASRLLLAKAGSALNYGWLDKPQVPGQWQAEEFAALLRQA</sequence>
<keyword evidence="6" id="KW-1185">Reference proteome</keyword>
<keyword evidence="3" id="KW-0456">Lyase</keyword>
<dbReference type="InParanoid" id="A0A146GG17"/>
<comment type="caution">
    <text evidence="5">The sequence shown here is derived from an EMBL/GenBank/DDBJ whole genome shotgun (WGS) entry which is preliminary data.</text>
</comment>
<name>A0A146GG17_TERSA</name>
<dbReference type="Pfam" id="PF01487">
    <property type="entry name" value="DHquinase_I"/>
    <property type="match status" value="1"/>
</dbReference>
<evidence type="ECO:0000313" key="5">
    <source>
        <dbReference type="EMBL" id="GAT35398.1"/>
    </source>
</evidence>
<evidence type="ECO:0000256" key="2">
    <source>
        <dbReference type="ARBA" id="ARBA00012060"/>
    </source>
</evidence>
<evidence type="ECO:0000256" key="4">
    <source>
        <dbReference type="ARBA" id="ARBA00023270"/>
    </source>
</evidence>
<keyword evidence="4" id="KW-0704">Schiff base</keyword>
<evidence type="ECO:0000256" key="1">
    <source>
        <dbReference type="ARBA" id="ARBA00001864"/>
    </source>
</evidence>
<dbReference type="InterPro" id="IPR001381">
    <property type="entry name" value="DHquinase_I"/>
</dbReference>
<organism evidence="5 6">
    <name type="scientific">Terrimicrobium sacchariphilum</name>
    <dbReference type="NCBI Taxonomy" id="690879"/>
    <lineage>
        <taxon>Bacteria</taxon>
        <taxon>Pseudomonadati</taxon>
        <taxon>Verrucomicrobiota</taxon>
        <taxon>Terrimicrobiia</taxon>
        <taxon>Terrimicrobiales</taxon>
        <taxon>Terrimicrobiaceae</taxon>
        <taxon>Terrimicrobium</taxon>
    </lineage>
</organism>
<gene>
    <name evidence="5" type="ORF">TSACC_3463</name>
</gene>
<evidence type="ECO:0000256" key="3">
    <source>
        <dbReference type="ARBA" id="ARBA00023239"/>
    </source>
</evidence>